<dbReference type="Proteomes" id="UP000887576">
    <property type="component" value="Unplaced"/>
</dbReference>
<sequence length="162" mass="18267">MADNRSALEKLGKTDPNSLTDEELKTVLTDEEYRVGVKSGTEAKFTGEYTNVFENGKYICKKCGVELFLSDSKFESGCGWPAFGYSYEKDKNITRHDDFSIPNRPRVEVRCKCGFHLGHVFQEESAPTGERYCINSCVIKLPVNKILRGQVIFFSLTLDGSQ</sequence>
<dbReference type="WBParaSite" id="JU765_v2.g5559.t1">
    <property type="protein sequence ID" value="JU765_v2.g5559.t1"/>
    <property type="gene ID" value="JU765_v2.g5559"/>
</dbReference>
<evidence type="ECO:0000313" key="1">
    <source>
        <dbReference type="Proteomes" id="UP000887576"/>
    </source>
</evidence>
<protein>
    <submittedName>
        <fullName evidence="2">Peptide-methionine (R)-S-oxide reductase</fullName>
    </submittedName>
</protein>
<accession>A0AC34RBX3</accession>
<proteinExistence type="predicted"/>
<organism evidence="1 2">
    <name type="scientific">Panagrolaimus sp. JU765</name>
    <dbReference type="NCBI Taxonomy" id="591449"/>
    <lineage>
        <taxon>Eukaryota</taxon>
        <taxon>Metazoa</taxon>
        <taxon>Ecdysozoa</taxon>
        <taxon>Nematoda</taxon>
        <taxon>Chromadorea</taxon>
        <taxon>Rhabditida</taxon>
        <taxon>Tylenchina</taxon>
        <taxon>Panagrolaimomorpha</taxon>
        <taxon>Panagrolaimoidea</taxon>
        <taxon>Panagrolaimidae</taxon>
        <taxon>Panagrolaimus</taxon>
    </lineage>
</organism>
<name>A0AC34RBX3_9BILA</name>
<reference evidence="2" key="1">
    <citation type="submission" date="2022-11" db="UniProtKB">
        <authorList>
            <consortium name="WormBaseParasite"/>
        </authorList>
    </citation>
    <scope>IDENTIFICATION</scope>
</reference>
<evidence type="ECO:0000313" key="2">
    <source>
        <dbReference type="WBParaSite" id="JU765_v2.g5559.t1"/>
    </source>
</evidence>